<dbReference type="Proteomes" id="UP000785679">
    <property type="component" value="Unassembled WGS sequence"/>
</dbReference>
<comment type="caution">
    <text evidence="1">The sequence shown here is derived from an EMBL/GenBank/DDBJ whole genome shotgun (WGS) entry which is preliminary data.</text>
</comment>
<dbReference type="AlphaFoldDB" id="A0A8J8P622"/>
<gene>
    <name evidence="1" type="ORF">FGO68_gene17184</name>
</gene>
<accession>A0A8J8P622</accession>
<name>A0A8J8P622_HALGN</name>
<protein>
    <submittedName>
        <fullName evidence="1">Uncharacterized protein</fullName>
    </submittedName>
</protein>
<reference evidence="1" key="1">
    <citation type="submission" date="2019-06" db="EMBL/GenBank/DDBJ databases">
        <authorList>
            <person name="Zheng W."/>
        </authorList>
    </citation>
    <scope>NUCLEOTIDE SEQUENCE</scope>
    <source>
        <strain evidence="1">QDHG01</strain>
    </source>
</reference>
<keyword evidence="2" id="KW-1185">Reference proteome</keyword>
<organism evidence="1 2">
    <name type="scientific">Halteria grandinella</name>
    <dbReference type="NCBI Taxonomy" id="5974"/>
    <lineage>
        <taxon>Eukaryota</taxon>
        <taxon>Sar</taxon>
        <taxon>Alveolata</taxon>
        <taxon>Ciliophora</taxon>
        <taxon>Intramacronucleata</taxon>
        <taxon>Spirotrichea</taxon>
        <taxon>Stichotrichia</taxon>
        <taxon>Sporadotrichida</taxon>
        <taxon>Halteriidae</taxon>
        <taxon>Halteria</taxon>
    </lineage>
</organism>
<evidence type="ECO:0000313" key="1">
    <source>
        <dbReference type="EMBL" id="TNV87893.1"/>
    </source>
</evidence>
<evidence type="ECO:0000313" key="2">
    <source>
        <dbReference type="Proteomes" id="UP000785679"/>
    </source>
</evidence>
<dbReference type="EMBL" id="RRYP01000161">
    <property type="protein sequence ID" value="TNV87893.1"/>
    <property type="molecule type" value="Genomic_DNA"/>
</dbReference>
<proteinExistence type="predicted"/>
<sequence>MSSFVSVRVGLKSDIGLLQVPLWSMVNSVQVVSSELGTISLSQQGLFNKIYLKYIQGFIQGKWILGPK</sequence>